<keyword evidence="3" id="KW-1185">Reference proteome</keyword>
<dbReference type="Pfam" id="PF01381">
    <property type="entry name" value="HTH_3"/>
    <property type="match status" value="1"/>
</dbReference>
<evidence type="ECO:0000259" key="1">
    <source>
        <dbReference type="PROSITE" id="PS50943"/>
    </source>
</evidence>
<comment type="caution">
    <text evidence="2">The sequence shown here is derived from an EMBL/GenBank/DDBJ whole genome shotgun (WGS) entry which is preliminary data.</text>
</comment>
<organism evidence="2 3">
    <name type="scientific">Pseudoalteromonas marina</name>
    <dbReference type="NCBI Taxonomy" id="267375"/>
    <lineage>
        <taxon>Bacteria</taxon>
        <taxon>Pseudomonadati</taxon>
        <taxon>Pseudomonadota</taxon>
        <taxon>Gammaproteobacteria</taxon>
        <taxon>Alteromonadales</taxon>
        <taxon>Pseudoalteromonadaceae</taxon>
        <taxon>Pseudoalteromonas</taxon>
    </lineage>
</organism>
<proteinExistence type="predicted"/>
<protein>
    <submittedName>
        <fullName evidence="2">Helix-turn-helix domain-containing protein</fullName>
    </submittedName>
</protein>
<evidence type="ECO:0000313" key="2">
    <source>
        <dbReference type="EMBL" id="MDP2564437.1"/>
    </source>
</evidence>
<dbReference type="SUPFAM" id="SSF47413">
    <property type="entry name" value="lambda repressor-like DNA-binding domains"/>
    <property type="match status" value="1"/>
</dbReference>
<dbReference type="RefSeq" id="WP_305471714.1">
    <property type="nucleotide sequence ID" value="NZ_JAUYVT010000004.1"/>
</dbReference>
<sequence>MKVVIKSVADMGSVARLVRKNQNLDQATIAAFAGSGLSFVSQFENGKQTAEIGRVLSLFDALGIEVVLDIPQGASDLSARELTELDLVMQNFCNKKVESLSGLKVGYVVSQIPDFAARVGFQLHVAWGVSNLLDAQSLPPSELSVEYSSTVTLV</sequence>
<dbReference type="EMBL" id="JAUYVT010000004">
    <property type="protein sequence ID" value="MDP2564437.1"/>
    <property type="molecule type" value="Genomic_DNA"/>
</dbReference>
<gene>
    <name evidence="2" type="ORF">Q8W34_07305</name>
</gene>
<name>A0ABT9FCC3_9GAMM</name>
<reference evidence="2" key="1">
    <citation type="submission" date="2023-07" db="EMBL/GenBank/DDBJ databases">
        <title>Genome content predicts the carbon catabolic preferences of heterotrophic bacteria.</title>
        <authorList>
            <person name="Gralka M."/>
        </authorList>
    </citation>
    <scope>NUCLEOTIDE SEQUENCE</scope>
    <source>
        <strain evidence="2">4G09</strain>
    </source>
</reference>
<dbReference type="Proteomes" id="UP001177212">
    <property type="component" value="Unassembled WGS sequence"/>
</dbReference>
<feature type="domain" description="HTH cro/C1-type" evidence="1">
    <location>
        <begin position="16"/>
        <end position="70"/>
    </location>
</feature>
<dbReference type="InterPro" id="IPR001387">
    <property type="entry name" value="Cro/C1-type_HTH"/>
</dbReference>
<dbReference type="PROSITE" id="PS50943">
    <property type="entry name" value="HTH_CROC1"/>
    <property type="match status" value="1"/>
</dbReference>
<dbReference type="InterPro" id="IPR010982">
    <property type="entry name" value="Lambda_DNA-bd_dom_sf"/>
</dbReference>
<dbReference type="CDD" id="cd00093">
    <property type="entry name" value="HTH_XRE"/>
    <property type="match status" value="1"/>
</dbReference>
<evidence type="ECO:0000313" key="3">
    <source>
        <dbReference type="Proteomes" id="UP001177212"/>
    </source>
</evidence>
<dbReference type="Gene3D" id="1.10.260.40">
    <property type="entry name" value="lambda repressor-like DNA-binding domains"/>
    <property type="match status" value="1"/>
</dbReference>
<accession>A0ABT9FCC3</accession>